<evidence type="ECO:0008006" key="3">
    <source>
        <dbReference type="Google" id="ProtNLM"/>
    </source>
</evidence>
<accession>A0A4P9VZ61</accession>
<evidence type="ECO:0000313" key="2">
    <source>
        <dbReference type="Proteomes" id="UP000269721"/>
    </source>
</evidence>
<dbReference type="EMBL" id="ML001667">
    <property type="protein sequence ID" value="RKO83096.1"/>
    <property type="molecule type" value="Genomic_DNA"/>
</dbReference>
<dbReference type="Proteomes" id="UP000269721">
    <property type="component" value="Unassembled WGS sequence"/>
</dbReference>
<keyword evidence="2" id="KW-1185">Reference proteome</keyword>
<evidence type="ECO:0000313" key="1">
    <source>
        <dbReference type="EMBL" id="RKO83096.1"/>
    </source>
</evidence>
<reference evidence="2" key="1">
    <citation type="journal article" date="2018" name="Nat. Microbiol.">
        <title>Leveraging single-cell genomics to expand the fungal tree of life.</title>
        <authorList>
            <person name="Ahrendt S.R."/>
            <person name="Quandt C.A."/>
            <person name="Ciobanu D."/>
            <person name="Clum A."/>
            <person name="Salamov A."/>
            <person name="Andreopoulos B."/>
            <person name="Cheng J.F."/>
            <person name="Woyke T."/>
            <person name="Pelin A."/>
            <person name="Henrissat B."/>
            <person name="Reynolds N.K."/>
            <person name="Benny G.L."/>
            <person name="Smith M.E."/>
            <person name="James T.Y."/>
            <person name="Grigoriev I.V."/>
        </authorList>
    </citation>
    <scope>NUCLEOTIDE SEQUENCE [LARGE SCALE GENOMIC DNA]</scope>
</reference>
<dbReference type="InterPro" id="IPR011990">
    <property type="entry name" value="TPR-like_helical_dom_sf"/>
</dbReference>
<sequence length="191" mass="21147">MPPPFRPLVAPPLLAVPAVTGAGQHSRLLNALGSSEPFDKIWPRYLELRASGGLISLPEQAFRDVLSAIVSQQPPGHLPAQRLTEQIPVVFADMQALALPLVQSDFHVLMDACNRIEGLDAVDPVRYVWDRMRDAGFEPSRETFRRLVAANVKAWNTSGVTKCLEEMEKAGFLRSEDDLIILAKVRRGGQR</sequence>
<protein>
    <recommendedName>
        <fullName evidence="3">Pentacotripeptide-repeat region of PRORP domain-containing protein</fullName>
    </recommendedName>
</protein>
<proteinExistence type="predicted"/>
<dbReference type="AlphaFoldDB" id="A0A4P9VZ61"/>
<gene>
    <name evidence="1" type="ORF">BDK51DRAFT_29242</name>
</gene>
<name>A0A4P9VZ61_9FUNG</name>
<organism evidence="1 2">
    <name type="scientific">Blyttiomyces helicus</name>
    <dbReference type="NCBI Taxonomy" id="388810"/>
    <lineage>
        <taxon>Eukaryota</taxon>
        <taxon>Fungi</taxon>
        <taxon>Fungi incertae sedis</taxon>
        <taxon>Chytridiomycota</taxon>
        <taxon>Chytridiomycota incertae sedis</taxon>
        <taxon>Chytridiomycetes</taxon>
        <taxon>Chytridiomycetes incertae sedis</taxon>
        <taxon>Blyttiomyces</taxon>
    </lineage>
</organism>
<dbReference type="Gene3D" id="1.25.40.10">
    <property type="entry name" value="Tetratricopeptide repeat domain"/>
    <property type="match status" value="1"/>
</dbReference>